<name>A0A2S1LNL0_9FLAO</name>
<evidence type="ECO:0000313" key="3">
    <source>
        <dbReference type="Proteomes" id="UP000244677"/>
    </source>
</evidence>
<dbReference type="RefSeq" id="WP_108736855.1">
    <property type="nucleotide sequence ID" value="NZ_CP020919.1"/>
</dbReference>
<keyword evidence="3" id="KW-1185">Reference proteome</keyword>
<reference evidence="2 3" key="1">
    <citation type="submission" date="2017-04" db="EMBL/GenBank/DDBJ databases">
        <title>Complete genome sequence of Flavobacterium kingsejong AJ004.</title>
        <authorList>
            <person name="Lee P.C."/>
        </authorList>
    </citation>
    <scope>NUCLEOTIDE SEQUENCE [LARGE SCALE GENOMIC DNA]</scope>
    <source>
        <strain evidence="2 3">AJ004</strain>
    </source>
</reference>
<proteinExistence type="predicted"/>
<gene>
    <name evidence="2" type="ORF">FK004_08400</name>
</gene>
<dbReference type="EMBL" id="CP020919">
    <property type="protein sequence ID" value="AWG25252.1"/>
    <property type="molecule type" value="Genomic_DNA"/>
</dbReference>
<feature type="region of interest" description="Disordered" evidence="1">
    <location>
        <begin position="43"/>
        <end position="67"/>
    </location>
</feature>
<organism evidence="2 3">
    <name type="scientific">Flavobacterium kingsejongi</name>
    <dbReference type="NCBI Taxonomy" id="1678728"/>
    <lineage>
        <taxon>Bacteria</taxon>
        <taxon>Pseudomonadati</taxon>
        <taxon>Bacteroidota</taxon>
        <taxon>Flavobacteriia</taxon>
        <taxon>Flavobacteriales</taxon>
        <taxon>Flavobacteriaceae</taxon>
        <taxon>Flavobacterium</taxon>
    </lineage>
</organism>
<protein>
    <submittedName>
        <fullName evidence="2">Uncharacterized protein</fullName>
    </submittedName>
</protein>
<evidence type="ECO:0000313" key="2">
    <source>
        <dbReference type="EMBL" id="AWG25252.1"/>
    </source>
</evidence>
<sequence length="67" mass="7323">MTELQSTTGIPVPKRKPAAPVATTNLAKVAVKNWYETELRKLQERQKQDLPPVTGVLPGLSPEQSAN</sequence>
<evidence type="ECO:0000256" key="1">
    <source>
        <dbReference type="SAM" id="MobiDB-lite"/>
    </source>
</evidence>
<accession>A0A2S1LNL0</accession>
<dbReference type="Proteomes" id="UP000244677">
    <property type="component" value="Chromosome"/>
</dbReference>
<dbReference type="AlphaFoldDB" id="A0A2S1LNL0"/>
<dbReference type="KEGG" id="fki:FK004_08400"/>